<evidence type="ECO:0000256" key="1">
    <source>
        <dbReference type="SAM" id="Coils"/>
    </source>
</evidence>
<feature type="domain" description="Guanylate kinase-like" evidence="3">
    <location>
        <begin position="967"/>
        <end position="1140"/>
    </location>
</feature>
<evidence type="ECO:0008006" key="7">
    <source>
        <dbReference type="Google" id="ProtNLM"/>
    </source>
</evidence>
<reference evidence="5" key="1">
    <citation type="submission" date="2023-06" db="EMBL/GenBank/DDBJ databases">
        <title>Genomic analysis of the entomopathogenic nematode Steinernema hermaphroditum.</title>
        <authorList>
            <person name="Schwarz E.M."/>
            <person name="Heppert J.K."/>
            <person name="Baniya A."/>
            <person name="Schwartz H.T."/>
            <person name="Tan C.-H."/>
            <person name="Antoshechkin I."/>
            <person name="Sternberg P.W."/>
            <person name="Goodrich-Blair H."/>
            <person name="Dillman A.R."/>
        </authorList>
    </citation>
    <scope>NUCLEOTIDE SEQUENCE</scope>
    <source>
        <strain evidence="5">PS9179</strain>
        <tissue evidence="5">Whole animal</tissue>
    </source>
</reference>
<dbReference type="SUPFAM" id="SSF50156">
    <property type="entry name" value="PDZ domain-like"/>
    <property type="match status" value="4"/>
</dbReference>
<evidence type="ECO:0000256" key="2">
    <source>
        <dbReference type="SAM" id="MobiDB-lite"/>
    </source>
</evidence>
<dbReference type="SMART" id="SM00072">
    <property type="entry name" value="GuKc"/>
    <property type="match status" value="1"/>
</dbReference>
<dbReference type="InterPro" id="IPR008144">
    <property type="entry name" value="Guanylate_kin-like_dom"/>
</dbReference>
<dbReference type="GO" id="GO:0035331">
    <property type="term" value="P:negative regulation of hippo signaling"/>
    <property type="evidence" value="ECO:0007669"/>
    <property type="project" value="TreeGrafter"/>
</dbReference>
<sequence>MMPSAHPDTASSSLSPVPAAAIESAATPTADNVKECGSELERLQLACTYLEKANDDLRSNLNEINHRFVSTEPPEDHCQHQHNLTSFFIEHKQPSAAPSNDDMEFEVDHELAFKIRSMMQEHEVLNQNNIILHDQVEKCRTELNRALTSKMQLEEELRRMKLQHENFLRDYEETMHERSTVLEENNRLHEEKESLKAEVKQLNQTMASLISVKAQKAEAQARYGSRSEAELHDEVQKLRSLCDHLERQKEAANAKLRVAEEGFMNIEKWQYLTISIHFPNPNKNLGLVLGGGRDDEILGSSTPIYVHSISAESTFGGQLQRLDHVVVVNDINVSMMDQRSVIEILANSQHLKMLIKRPSNQCVVVDVPLARHQDVEFENGVYISRVNEASDCVLRPGTRVVHVNHLPVYDSHQVERLIQKLDGPLTIGLLRRRVKKDDEQQSTAPETPHVGRPKHKFLNKLFGRSSGASAEKARAIIAQANIDASARDLLTYRHGSLRLPSSRTSFRGELCRTASLRGPPSTRSADGKTIFEKATPETQHEPKWGQSSGSGCTWPSEVISSSIPEDVAKPRPFQQAHKRRSVLPIFSPAKPSPSTSTVLSDYSSRPTSAFRPIGGESAHLITSPGNLSQPSVMGLVHAQRVMGCSPSLPQPPPYPGPKSSVDSLNITSTSSFTQNNSSSFLSTKDGTTDSITNEMTHSPHGETRTVYLSNESGKIGLELEDSMGGVVVTNVWGDAEGKVNIGEQLIDICGINMRSATKMSAQRIMAFLSENNNPITLVVRQSKERPRRVSVLRKSLELCGGNVIGILIKNSIGPLRPGDRILQLDDLNTRSCTLEEAVSTLDRNRETMVSLLVQHDYERYVRLQNGTEGDGFYVRVNINRAGGSADELDLRIGDILFVDNTLFMGAKGRWRAWRIDQEGRQRQCGIIPSEVVIEDMIKRFRQNAKKWQLPEATPIYEHIERVAPSKKRPLILFGALVDPFLQRLLDEYPTQFAQCVPEFRVLSTSAADVSKNSSEYVEIRRRDKLFEVITYSNLHDIMNHNLHCVMEISPQAVARLHAMRIYPILIRIKFKTVKQMKELSEDIGERIANKQGKERFDKAKEVDNDLEQLKLGVNNVIVSSQANYRNALRHICVQIVSIVEHEQKRTVWVPKGRRIPI</sequence>
<evidence type="ECO:0000259" key="3">
    <source>
        <dbReference type="PROSITE" id="PS50052"/>
    </source>
</evidence>
<dbReference type="InterPro" id="IPR001478">
    <property type="entry name" value="PDZ"/>
</dbReference>
<feature type="region of interest" description="Disordered" evidence="2">
    <location>
        <begin position="585"/>
        <end position="604"/>
    </location>
</feature>
<dbReference type="AlphaFoldDB" id="A0AA39LJW6"/>
<dbReference type="CDD" id="cd11860">
    <property type="entry name" value="SH3_DLG5"/>
    <property type="match status" value="1"/>
</dbReference>
<dbReference type="GO" id="GO:0005886">
    <property type="term" value="C:plasma membrane"/>
    <property type="evidence" value="ECO:0007669"/>
    <property type="project" value="TreeGrafter"/>
</dbReference>
<dbReference type="SMART" id="SM00228">
    <property type="entry name" value="PDZ"/>
    <property type="match status" value="4"/>
</dbReference>
<feature type="region of interest" description="Disordered" evidence="2">
    <location>
        <begin position="434"/>
        <end position="455"/>
    </location>
</feature>
<feature type="coiled-coil region" evidence="1">
    <location>
        <begin position="136"/>
        <end position="262"/>
    </location>
</feature>
<evidence type="ECO:0000313" key="6">
    <source>
        <dbReference type="Proteomes" id="UP001175271"/>
    </source>
</evidence>
<dbReference type="InterPro" id="IPR036028">
    <property type="entry name" value="SH3-like_dom_sf"/>
</dbReference>
<dbReference type="PANTHER" id="PTHR46360:SF1">
    <property type="entry name" value="DISKS LARGE HOMOLOG 5"/>
    <property type="match status" value="1"/>
</dbReference>
<feature type="domain" description="PDZ" evidence="4">
    <location>
        <begin position="705"/>
        <end position="783"/>
    </location>
</feature>
<dbReference type="InterPro" id="IPR027417">
    <property type="entry name" value="P-loop_NTPase"/>
</dbReference>
<dbReference type="SUPFAM" id="SSF50044">
    <property type="entry name" value="SH3-domain"/>
    <property type="match status" value="1"/>
</dbReference>
<keyword evidence="1" id="KW-0175">Coiled coil</keyword>
<dbReference type="Gene3D" id="3.40.50.300">
    <property type="entry name" value="P-loop containing nucleotide triphosphate hydrolases"/>
    <property type="match status" value="1"/>
</dbReference>
<name>A0AA39LJW6_9BILA</name>
<dbReference type="InterPro" id="IPR035537">
    <property type="entry name" value="DLG5_SH3"/>
</dbReference>
<keyword evidence="6" id="KW-1185">Reference proteome</keyword>
<dbReference type="InterPro" id="IPR053004">
    <property type="entry name" value="MAGUK_Signaling_Regulators"/>
</dbReference>
<dbReference type="Gene3D" id="2.30.30.40">
    <property type="entry name" value="SH3 Domains"/>
    <property type="match status" value="1"/>
</dbReference>
<dbReference type="PROSITE" id="PS50106">
    <property type="entry name" value="PDZ"/>
    <property type="match status" value="2"/>
</dbReference>
<feature type="compositionally biased region" description="Low complexity" evidence="2">
    <location>
        <begin position="667"/>
        <end position="683"/>
    </location>
</feature>
<evidence type="ECO:0000259" key="4">
    <source>
        <dbReference type="PROSITE" id="PS50106"/>
    </source>
</evidence>
<dbReference type="PANTHER" id="PTHR46360">
    <property type="entry name" value="DISKS LARGE HOMOLOG 5"/>
    <property type="match status" value="1"/>
</dbReference>
<comment type="caution">
    <text evidence="5">The sequence shown here is derived from an EMBL/GenBank/DDBJ whole genome shotgun (WGS) entry which is preliminary data.</text>
</comment>
<dbReference type="CDD" id="cd00136">
    <property type="entry name" value="PDZ_canonical"/>
    <property type="match status" value="1"/>
</dbReference>
<proteinExistence type="predicted"/>
<dbReference type="SUPFAM" id="SSF52540">
    <property type="entry name" value="P-loop containing nucleoside triphosphate hydrolases"/>
    <property type="match status" value="1"/>
</dbReference>
<dbReference type="EMBL" id="JAUCMV010000005">
    <property type="protein sequence ID" value="KAK0400037.1"/>
    <property type="molecule type" value="Genomic_DNA"/>
</dbReference>
<accession>A0AA39LJW6</accession>
<feature type="domain" description="PDZ" evidence="4">
    <location>
        <begin position="273"/>
        <end position="348"/>
    </location>
</feature>
<gene>
    <name evidence="5" type="ORF">QR680_003318</name>
</gene>
<feature type="region of interest" description="Disordered" evidence="2">
    <location>
        <begin position="643"/>
        <end position="683"/>
    </location>
</feature>
<dbReference type="PROSITE" id="PS50052">
    <property type="entry name" value="GUANYLATE_KINASE_2"/>
    <property type="match status" value="1"/>
</dbReference>
<dbReference type="Gene3D" id="2.30.42.10">
    <property type="match status" value="3"/>
</dbReference>
<protein>
    <recommendedName>
        <fullName evidence="7">PDZ domain-containing protein</fullName>
    </recommendedName>
</protein>
<dbReference type="InterPro" id="IPR036034">
    <property type="entry name" value="PDZ_sf"/>
</dbReference>
<dbReference type="Proteomes" id="UP001175271">
    <property type="component" value="Unassembled WGS sequence"/>
</dbReference>
<feature type="compositionally biased region" description="Polar residues" evidence="2">
    <location>
        <begin position="592"/>
        <end position="604"/>
    </location>
</feature>
<evidence type="ECO:0000313" key="5">
    <source>
        <dbReference type="EMBL" id="KAK0400037.1"/>
    </source>
</evidence>
<organism evidence="5 6">
    <name type="scientific">Steinernema hermaphroditum</name>
    <dbReference type="NCBI Taxonomy" id="289476"/>
    <lineage>
        <taxon>Eukaryota</taxon>
        <taxon>Metazoa</taxon>
        <taxon>Ecdysozoa</taxon>
        <taxon>Nematoda</taxon>
        <taxon>Chromadorea</taxon>
        <taxon>Rhabditida</taxon>
        <taxon>Tylenchina</taxon>
        <taxon>Panagrolaimomorpha</taxon>
        <taxon>Strongyloidoidea</taxon>
        <taxon>Steinernematidae</taxon>
        <taxon>Steinernema</taxon>
    </lineage>
</organism>
<dbReference type="InterPro" id="IPR008145">
    <property type="entry name" value="GK/Ca_channel_bsu"/>
</dbReference>